<protein>
    <submittedName>
        <fullName evidence="7">rRNA processing protein</fullName>
    </submittedName>
</protein>
<evidence type="ECO:0000256" key="5">
    <source>
        <dbReference type="ARBA" id="ARBA00023242"/>
    </source>
</evidence>
<evidence type="ECO:0000313" key="8">
    <source>
        <dbReference type="Proteomes" id="UP000243519"/>
    </source>
</evidence>
<comment type="subcellular location">
    <subcellularLocation>
        <location evidence="1">Nucleus</location>
        <location evidence="1">Nucleolus</location>
    </subcellularLocation>
</comment>
<dbReference type="AlphaFoldDB" id="A0A178F958"/>
<feature type="compositionally biased region" description="Basic and acidic residues" evidence="6">
    <location>
        <begin position="12"/>
        <end position="25"/>
    </location>
</feature>
<dbReference type="GO" id="GO:0006364">
    <property type="term" value="P:rRNA processing"/>
    <property type="evidence" value="ECO:0007669"/>
    <property type="project" value="TreeGrafter"/>
</dbReference>
<keyword evidence="4" id="KW-0175">Coiled coil</keyword>
<evidence type="ECO:0000256" key="3">
    <source>
        <dbReference type="ARBA" id="ARBA00022517"/>
    </source>
</evidence>
<evidence type="ECO:0000313" key="7">
    <source>
        <dbReference type="EMBL" id="OAL69052.1"/>
    </source>
</evidence>
<comment type="caution">
    <text evidence="7">The sequence shown here is derived from an EMBL/GenBank/DDBJ whole genome shotgun (WGS) entry which is preliminary data.</text>
</comment>
<dbReference type="GO" id="GO:0034399">
    <property type="term" value="C:nuclear periphery"/>
    <property type="evidence" value="ECO:0007669"/>
    <property type="project" value="TreeGrafter"/>
</dbReference>
<proteinExistence type="inferred from homology"/>
<evidence type="ECO:0000256" key="6">
    <source>
        <dbReference type="SAM" id="MobiDB-lite"/>
    </source>
</evidence>
<dbReference type="GO" id="GO:0005730">
    <property type="term" value="C:nucleolus"/>
    <property type="evidence" value="ECO:0007669"/>
    <property type="project" value="UniProtKB-SubCell"/>
</dbReference>
<feature type="region of interest" description="Disordered" evidence="6">
    <location>
        <begin position="284"/>
        <end position="404"/>
    </location>
</feature>
<reference evidence="7 8" key="1">
    <citation type="submission" date="2016-05" db="EMBL/GenBank/DDBJ databases">
        <title>Genome sequencing of Trichophyton violaceum CMCC(F)T3l isolated from hair.</title>
        <authorList>
            <person name="Zhan P."/>
            <person name="Tao Y."/>
            <person name="Liu W."/>
        </authorList>
    </citation>
    <scope>NUCLEOTIDE SEQUENCE [LARGE SCALE GENOMIC DNA]</scope>
    <source>
        <strain evidence="8">CMCC(F)T3l</strain>
    </source>
</reference>
<keyword evidence="3" id="KW-0690">Ribosome biogenesis</keyword>
<dbReference type="Pfam" id="PF05890">
    <property type="entry name" value="Ebp2"/>
    <property type="match status" value="1"/>
</dbReference>
<evidence type="ECO:0000256" key="1">
    <source>
        <dbReference type="ARBA" id="ARBA00004604"/>
    </source>
</evidence>
<dbReference type="PANTHER" id="PTHR13028:SF0">
    <property type="entry name" value="RRNA-PROCESSING PROTEIN EBP2-RELATED"/>
    <property type="match status" value="1"/>
</dbReference>
<gene>
    <name evidence="7" type="ORF">A7D00_6809</name>
</gene>
<sequence>MAKKSKLLSALDAHKGRNFELEHQKKLQKAANKRKEKQLKKTEDEEEEKEDTEQLKDVTLLNGKEKPETKMGTKSQRDVKKSNRRDEDDEDVEEEEEEEEEEEDDDEEVEEEAGAENEDGDEEEEEEEDDEDDEDEEDIPLSDLSGDEATDVIPHQRLTINNSTAILASLKRVTLINDQMPFSEHQTLTSTETMDVPDPNDDLNRELAFYKVCCAAAKTGRALLKEEGIPFSRPTDYFAEMVKDDEHMDKIKKKLYEEAASKKASADAKKQRDLKKFGKQVQIAKMQERHKEKRETLEKINELKRKRRGAGNGEAEESELFDVALEESSKSDSRHRGRGKDGEGSRSKRQKKDAKFGFGGKKRFAKSGDAISSGDLSSFSTSKMKGKKTGAAKRLGKGRRQARR</sequence>
<keyword evidence="5" id="KW-0539">Nucleus</keyword>
<feature type="compositionally biased region" description="Polar residues" evidence="6">
    <location>
        <begin position="374"/>
        <end position="383"/>
    </location>
</feature>
<organism evidence="7 8">
    <name type="scientific">Trichophyton violaceum</name>
    <dbReference type="NCBI Taxonomy" id="34388"/>
    <lineage>
        <taxon>Eukaryota</taxon>
        <taxon>Fungi</taxon>
        <taxon>Dikarya</taxon>
        <taxon>Ascomycota</taxon>
        <taxon>Pezizomycotina</taxon>
        <taxon>Eurotiomycetes</taxon>
        <taxon>Eurotiomycetidae</taxon>
        <taxon>Onygenales</taxon>
        <taxon>Arthrodermataceae</taxon>
        <taxon>Trichophyton</taxon>
    </lineage>
</organism>
<dbReference type="GO" id="GO:0030687">
    <property type="term" value="C:preribosome, large subunit precursor"/>
    <property type="evidence" value="ECO:0007669"/>
    <property type="project" value="TreeGrafter"/>
</dbReference>
<dbReference type="GO" id="GO:0042273">
    <property type="term" value="P:ribosomal large subunit biogenesis"/>
    <property type="evidence" value="ECO:0007669"/>
    <property type="project" value="TreeGrafter"/>
</dbReference>
<dbReference type="OrthoDB" id="443772at2759"/>
<name>A0A178F958_TRIVO</name>
<comment type="similarity">
    <text evidence="2">Belongs to the EBP2 family.</text>
</comment>
<feature type="compositionally biased region" description="Basic residues" evidence="6">
    <location>
        <begin position="384"/>
        <end position="404"/>
    </location>
</feature>
<feature type="compositionally biased region" description="Basic and acidic residues" evidence="6">
    <location>
        <begin position="63"/>
        <end position="86"/>
    </location>
</feature>
<evidence type="ECO:0000256" key="2">
    <source>
        <dbReference type="ARBA" id="ARBA00007336"/>
    </source>
</evidence>
<dbReference type="Proteomes" id="UP000243519">
    <property type="component" value="Unassembled WGS sequence"/>
</dbReference>
<feature type="compositionally biased region" description="Basic residues" evidence="6">
    <location>
        <begin position="26"/>
        <end position="38"/>
    </location>
</feature>
<feature type="compositionally biased region" description="Basic and acidic residues" evidence="6">
    <location>
        <begin position="327"/>
        <end position="346"/>
    </location>
</feature>
<feature type="region of interest" description="Disordered" evidence="6">
    <location>
        <begin position="1"/>
        <end position="156"/>
    </location>
</feature>
<dbReference type="InterPro" id="IPR008610">
    <property type="entry name" value="Ebp2"/>
</dbReference>
<keyword evidence="8" id="KW-1185">Reference proteome</keyword>
<dbReference type="PANTHER" id="PTHR13028">
    <property type="entry name" value="RRNA PROCESSING PROTEIN EBNA1-BINDING PROTEIN-RELATED"/>
    <property type="match status" value="1"/>
</dbReference>
<dbReference type="EMBL" id="LHPN01000016">
    <property type="protein sequence ID" value="OAL69052.1"/>
    <property type="molecule type" value="Genomic_DNA"/>
</dbReference>
<accession>A0A178F958</accession>
<evidence type="ECO:0000256" key="4">
    <source>
        <dbReference type="ARBA" id="ARBA00023054"/>
    </source>
</evidence>
<feature type="compositionally biased region" description="Basic and acidic residues" evidence="6">
    <location>
        <begin position="286"/>
        <end position="303"/>
    </location>
</feature>
<feature type="compositionally biased region" description="Acidic residues" evidence="6">
    <location>
        <begin position="87"/>
        <end position="150"/>
    </location>
</feature>